<protein>
    <submittedName>
        <fullName evidence="1">Uncharacterized protein</fullName>
    </submittedName>
</protein>
<sequence>MGNIALQYCDFGGVLTVALDLRDKRSLSC</sequence>
<evidence type="ECO:0000313" key="1">
    <source>
        <dbReference type="EMBL" id="MET4636075.1"/>
    </source>
</evidence>
<dbReference type="EMBL" id="JBEPSM010000004">
    <property type="protein sequence ID" value="MET4636075.1"/>
    <property type="molecule type" value="Genomic_DNA"/>
</dbReference>
<dbReference type="Proteomes" id="UP001549321">
    <property type="component" value="Unassembled WGS sequence"/>
</dbReference>
<comment type="caution">
    <text evidence="1">The sequence shown here is derived from an EMBL/GenBank/DDBJ whole genome shotgun (WGS) entry which is preliminary data.</text>
</comment>
<accession>A0ABV2R490</accession>
<gene>
    <name evidence="1" type="ORF">ABIE08_004033</name>
</gene>
<keyword evidence="2" id="KW-1185">Reference proteome</keyword>
<evidence type="ECO:0000313" key="2">
    <source>
        <dbReference type="Proteomes" id="UP001549321"/>
    </source>
</evidence>
<name>A0ABV2R490_9HYPH</name>
<organism evidence="1 2">
    <name type="scientific">Kaistia defluvii</name>
    <dbReference type="NCBI Taxonomy" id="410841"/>
    <lineage>
        <taxon>Bacteria</taxon>
        <taxon>Pseudomonadati</taxon>
        <taxon>Pseudomonadota</taxon>
        <taxon>Alphaproteobacteria</taxon>
        <taxon>Hyphomicrobiales</taxon>
        <taxon>Kaistiaceae</taxon>
        <taxon>Kaistia</taxon>
    </lineage>
</organism>
<reference evidence="1 2" key="1">
    <citation type="submission" date="2024-06" db="EMBL/GenBank/DDBJ databases">
        <title>Sorghum-associated microbial communities from plants grown in Nebraska, USA.</title>
        <authorList>
            <person name="Schachtman D."/>
        </authorList>
    </citation>
    <scope>NUCLEOTIDE SEQUENCE [LARGE SCALE GENOMIC DNA]</scope>
    <source>
        <strain evidence="1 2">3207</strain>
    </source>
</reference>
<proteinExistence type="predicted"/>